<comment type="caution">
    <text evidence="1">The sequence shown here is derived from an EMBL/GenBank/DDBJ whole genome shotgun (WGS) entry which is preliminary data.</text>
</comment>
<proteinExistence type="predicted"/>
<name>A0AAV3Y432_9GAST</name>
<dbReference type="AlphaFoldDB" id="A0AAV3Y432"/>
<gene>
    <name evidence="1" type="ORF">PoB_000334200</name>
</gene>
<accession>A0AAV3Y432</accession>
<organism evidence="1 2">
    <name type="scientific">Plakobranchus ocellatus</name>
    <dbReference type="NCBI Taxonomy" id="259542"/>
    <lineage>
        <taxon>Eukaryota</taxon>
        <taxon>Metazoa</taxon>
        <taxon>Spiralia</taxon>
        <taxon>Lophotrochozoa</taxon>
        <taxon>Mollusca</taxon>
        <taxon>Gastropoda</taxon>
        <taxon>Heterobranchia</taxon>
        <taxon>Euthyneura</taxon>
        <taxon>Panpulmonata</taxon>
        <taxon>Sacoglossa</taxon>
        <taxon>Placobranchoidea</taxon>
        <taxon>Plakobranchidae</taxon>
        <taxon>Plakobranchus</taxon>
    </lineage>
</organism>
<reference evidence="1 2" key="1">
    <citation type="journal article" date="2021" name="Elife">
        <title>Chloroplast acquisition without the gene transfer in kleptoplastic sea slugs, Plakobranchus ocellatus.</title>
        <authorList>
            <person name="Maeda T."/>
            <person name="Takahashi S."/>
            <person name="Yoshida T."/>
            <person name="Shimamura S."/>
            <person name="Takaki Y."/>
            <person name="Nagai Y."/>
            <person name="Toyoda A."/>
            <person name="Suzuki Y."/>
            <person name="Arimoto A."/>
            <person name="Ishii H."/>
            <person name="Satoh N."/>
            <person name="Nishiyama T."/>
            <person name="Hasebe M."/>
            <person name="Maruyama T."/>
            <person name="Minagawa J."/>
            <person name="Obokata J."/>
            <person name="Shigenobu S."/>
        </authorList>
    </citation>
    <scope>NUCLEOTIDE SEQUENCE [LARGE SCALE GENOMIC DNA]</scope>
</reference>
<protein>
    <submittedName>
        <fullName evidence="1">Uncharacterized protein</fullName>
    </submittedName>
</protein>
<dbReference type="EMBL" id="BLXT01000427">
    <property type="protein sequence ID" value="GFN76836.1"/>
    <property type="molecule type" value="Genomic_DNA"/>
</dbReference>
<dbReference type="Proteomes" id="UP000735302">
    <property type="component" value="Unassembled WGS sequence"/>
</dbReference>
<evidence type="ECO:0000313" key="1">
    <source>
        <dbReference type="EMBL" id="GFN76836.1"/>
    </source>
</evidence>
<keyword evidence="2" id="KW-1185">Reference proteome</keyword>
<evidence type="ECO:0000313" key="2">
    <source>
        <dbReference type="Proteomes" id="UP000735302"/>
    </source>
</evidence>
<sequence length="125" mass="14207">MRDPLPFSVHDILWSSANTDDRWSEAESTWPPELNSVRICRISCHVCVFVTQSVTFDTRIKGQARAEDTFNRRLSLMRITIFGMLERSRFRVGGVVHSPTSHDAGQVGAFNGRRPAVCEVNRCVR</sequence>